<feature type="domain" description="Glycosyl transferase family 1" evidence="1">
    <location>
        <begin position="187"/>
        <end position="347"/>
    </location>
</feature>
<dbReference type="OrthoDB" id="9806653at2"/>
<sequence>MKKVLFVAHVVKHHFMLFHIPYIKWFKENGYETNVCAKNDYENKQDCVIPYCDKYYDVPFERSPFNLSNMVAYKQLKKIINSNEYDIIHCHTPVGGVLTRMAAEKARKNGTKVIYTAHGFHFFRGAPLKNWMLFYPIERFFARYTDVIITINKEDYNISQRFKAKKIVYIPGVGVNTKKFASVNVGRNEKRNQLGISISQIVLLSVGELSKRKNHEVVIKALAKLNNPNIIYLICGQGYLDGYLKNKAKELNVNVKFLGFRKDISEICAITDLFVFPSYQEGLPVALMEAMSAGLAVVCSKIRGNIDLIKHGKGGYLVEPNNVDGFSEGIRKVLNDVELRKKMGMYNIREIKKYDKNVVEEKMQILYRSILKTY</sequence>
<dbReference type="InterPro" id="IPR028098">
    <property type="entry name" value="Glyco_trans_4-like_N"/>
</dbReference>
<dbReference type="InterPro" id="IPR050194">
    <property type="entry name" value="Glycosyltransferase_grp1"/>
</dbReference>
<dbReference type="CDD" id="cd03808">
    <property type="entry name" value="GT4_CapM-like"/>
    <property type="match status" value="1"/>
</dbReference>
<evidence type="ECO:0000259" key="1">
    <source>
        <dbReference type="Pfam" id="PF00534"/>
    </source>
</evidence>
<dbReference type="InterPro" id="IPR001296">
    <property type="entry name" value="Glyco_trans_1"/>
</dbReference>
<evidence type="ECO:0000313" key="4">
    <source>
        <dbReference type="Proteomes" id="UP000184604"/>
    </source>
</evidence>
<accession>A0A1L5FBA2</accession>
<dbReference type="PANTHER" id="PTHR45947">
    <property type="entry name" value="SULFOQUINOVOSYL TRANSFERASE SQD2"/>
    <property type="match status" value="1"/>
</dbReference>
<reference evidence="3 4" key="1">
    <citation type="submission" date="2016-12" db="EMBL/GenBank/DDBJ databases">
        <title>Complete genome sequence of Clostridium kluyveri JZZ isolated from the pit mud of a Chinese flavor liquor-making factory.</title>
        <authorList>
            <person name="Wang Y."/>
        </authorList>
    </citation>
    <scope>NUCLEOTIDE SEQUENCE [LARGE SCALE GENOMIC DNA]</scope>
    <source>
        <strain evidence="3 4">JZZ</strain>
    </source>
</reference>
<evidence type="ECO:0000259" key="2">
    <source>
        <dbReference type="Pfam" id="PF13477"/>
    </source>
</evidence>
<gene>
    <name evidence="3" type="ORF">BS101_16945</name>
</gene>
<evidence type="ECO:0000313" key="3">
    <source>
        <dbReference type="EMBL" id="APM40301.1"/>
    </source>
</evidence>
<dbReference type="RefSeq" id="WP_073539900.1">
    <property type="nucleotide sequence ID" value="NZ_CP018335.1"/>
</dbReference>
<protein>
    <submittedName>
        <fullName evidence="3">Glycosyltransferase family 1 protein</fullName>
    </submittedName>
</protein>
<dbReference type="EMBL" id="CP018335">
    <property type="protein sequence ID" value="APM40301.1"/>
    <property type="molecule type" value="Genomic_DNA"/>
</dbReference>
<dbReference type="AlphaFoldDB" id="A0A1L5FBA2"/>
<keyword evidence="3" id="KW-0808">Transferase</keyword>
<organism evidence="3 4">
    <name type="scientific">Clostridium kluyveri</name>
    <dbReference type="NCBI Taxonomy" id="1534"/>
    <lineage>
        <taxon>Bacteria</taxon>
        <taxon>Bacillati</taxon>
        <taxon>Bacillota</taxon>
        <taxon>Clostridia</taxon>
        <taxon>Eubacteriales</taxon>
        <taxon>Clostridiaceae</taxon>
        <taxon>Clostridium</taxon>
    </lineage>
</organism>
<dbReference type="GO" id="GO:0016757">
    <property type="term" value="F:glycosyltransferase activity"/>
    <property type="evidence" value="ECO:0007669"/>
    <property type="project" value="InterPro"/>
</dbReference>
<name>A0A1L5FBA2_CLOKL</name>
<dbReference type="Gene3D" id="3.40.50.2000">
    <property type="entry name" value="Glycogen Phosphorylase B"/>
    <property type="match status" value="2"/>
</dbReference>
<dbReference type="Pfam" id="PF13477">
    <property type="entry name" value="Glyco_trans_4_2"/>
    <property type="match status" value="1"/>
</dbReference>
<dbReference type="Proteomes" id="UP000184604">
    <property type="component" value="Chromosome"/>
</dbReference>
<dbReference type="SUPFAM" id="SSF53756">
    <property type="entry name" value="UDP-Glycosyltransferase/glycogen phosphorylase"/>
    <property type="match status" value="1"/>
</dbReference>
<feature type="domain" description="Glycosyltransferase subfamily 4-like N-terminal" evidence="2">
    <location>
        <begin position="3"/>
        <end position="151"/>
    </location>
</feature>
<dbReference type="Pfam" id="PF00534">
    <property type="entry name" value="Glycos_transf_1"/>
    <property type="match status" value="1"/>
</dbReference>
<dbReference type="PANTHER" id="PTHR45947:SF3">
    <property type="entry name" value="SULFOQUINOVOSYL TRANSFERASE SQD2"/>
    <property type="match status" value="1"/>
</dbReference>
<proteinExistence type="predicted"/>